<gene>
    <name evidence="2" type="ORF">GCM10010171_27870</name>
</gene>
<feature type="region of interest" description="Disordered" evidence="1">
    <location>
        <begin position="1"/>
        <end position="29"/>
    </location>
</feature>
<proteinExistence type="predicted"/>
<dbReference type="SUPFAM" id="SSF52518">
    <property type="entry name" value="Thiamin diphosphate-binding fold (THDP-binding)"/>
    <property type="match status" value="1"/>
</dbReference>
<sequence>MRFADRVSEGNRVQPTPGPDFKRTGERKMTPLAQKADLVDELSRALVSAEFGPFYATPGAVVSPLYAPLSAGPGVFTVAREDNAIGIAAGAALTGHSPVVLMPNHGLGPSLGAIASLIVPYRVPILLAVSVGADAEEARLLSRITRPMLDGLGLETIEFDPARSVVEQVNRARDAVRDLRVPTALLIPSAAPGRRA</sequence>
<organism evidence="2 3">
    <name type="scientific">Actinokineospora fastidiosa</name>
    <dbReference type="NCBI Taxonomy" id="1816"/>
    <lineage>
        <taxon>Bacteria</taxon>
        <taxon>Bacillati</taxon>
        <taxon>Actinomycetota</taxon>
        <taxon>Actinomycetes</taxon>
        <taxon>Pseudonocardiales</taxon>
        <taxon>Pseudonocardiaceae</taxon>
        <taxon>Actinokineospora</taxon>
    </lineage>
</organism>
<reference evidence="2" key="2">
    <citation type="submission" date="2020-09" db="EMBL/GenBank/DDBJ databases">
        <authorList>
            <person name="Sun Q."/>
            <person name="Ohkuma M."/>
        </authorList>
    </citation>
    <scope>NUCLEOTIDE SEQUENCE</scope>
    <source>
        <strain evidence="2">JCM 3276</strain>
    </source>
</reference>
<keyword evidence="3" id="KW-1185">Reference proteome</keyword>
<dbReference type="InterPro" id="IPR029061">
    <property type="entry name" value="THDP-binding"/>
</dbReference>
<name>A0A918GET1_9PSEU</name>
<dbReference type="AlphaFoldDB" id="A0A918GET1"/>
<evidence type="ECO:0000313" key="2">
    <source>
        <dbReference type="EMBL" id="GGS32349.1"/>
    </source>
</evidence>
<dbReference type="Proteomes" id="UP000660680">
    <property type="component" value="Unassembled WGS sequence"/>
</dbReference>
<evidence type="ECO:0000313" key="3">
    <source>
        <dbReference type="Proteomes" id="UP000660680"/>
    </source>
</evidence>
<dbReference type="EMBL" id="BMRB01000002">
    <property type="protein sequence ID" value="GGS32349.1"/>
    <property type="molecule type" value="Genomic_DNA"/>
</dbReference>
<reference evidence="2" key="1">
    <citation type="journal article" date="2014" name="Int. J. Syst. Evol. Microbiol.">
        <title>Complete genome sequence of Corynebacterium casei LMG S-19264T (=DSM 44701T), isolated from a smear-ripened cheese.</title>
        <authorList>
            <consortium name="US DOE Joint Genome Institute (JGI-PGF)"/>
            <person name="Walter F."/>
            <person name="Albersmeier A."/>
            <person name="Kalinowski J."/>
            <person name="Ruckert C."/>
        </authorList>
    </citation>
    <scope>NUCLEOTIDE SEQUENCE</scope>
    <source>
        <strain evidence="2">JCM 3276</strain>
    </source>
</reference>
<comment type="caution">
    <text evidence="2">The sequence shown here is derived from an EMBL/GenBank/DDBJ whole genome shotgun (WGS) entry which is preliminary data.</text>
</comment>
<accession>A0A918GET1</accession>
<evidence type="ECO:0000256" key="1">
    <source>
        <dbReference type="SAM" id="MobiDB-lite"/>
    </source>
</evidence>
<dbReference type="GO" id="GO:0000287">
    <property type="term" value="F:magnesium ion binding"/>
    <property type="evidence" value="ECO:0007669"/>
    <property type="project" value="UniProtKB-ARBA"/>
</dbReference>
<protein>
    <recommendedName>
        <fullName evidence="4">Thiamine pyrophosphate enzyme N-terminal TPP-binding domain-containing protein</fullName>
    </recommendedName>
</protein>
<evidence type="ECO:0008006" key="4">
    <source>
        <dbReference type="Google" id="ProtNLM"/>
    </source>
</evidence>
<feature type="compositionally biased region" description="Basic and acidic residues" evidence="1">
    <location>
        <begin position="20"/>
        <end position="29"/>
    </location>
</feature>